<feature type="region of interest" description="Disordered" evidence="3">
    <location>
        <begin position="157"/>
        <end position="188"/>
    </location>
</feature>
<keyword evidence="4" id="KW-0812">Transmembrane</keyword>
<feature type="transmembrane region" description="Helical" evidence="4">
    <location>
        <begin position="21"/>
        <end position="38"/>
    </location>
</feature>
<protein>
    <recommendedName>
        <fullName evidence="5">Peptidase S33 tripeptidyl aminopeptidase-like C-terminal domain-containing protein</fullName>
    </recommendedName>
</protein>
<proteinExistence type="inferred from homology"/>
<dbReference type="SUPFAM" id="SSF53474">
    <property type="entry name" value="alpha/beta-Hydrolases"/>
    <property type="match status" value="1"/>
</dbReference>
<gene>
    <name evidence="6" type="ORF">FJTKL_05835</name>
</gene>
<keyword evidence="4" id="KW-0472">Membrane</keyword>
<reference evidence="6 7" key="1">
    <citation type="submission" date="2024-03" db="EMBL/GenBank/DDBJ databases">
        <title>A high-quality draft genome sequence of Diaporthe vaccinii, a causative agent of upright dieback and viscid rot disease in cranberry plants.</title>
        <authorList>
            <person name="Sarrasin M."/>
            <person name="Lang B.F."/>
            <person name="Burger G."/>
        </authorList>
    </citation>
    <scope>NUCLEOTIDE SEQUENCE [LARGE SCALE GENOMIC DNA]</scope>
    <source>
        <strain evidence="6 7">IS7</strain>
    </source>
</reference>
<dbReference type="InterPro" id="IPR051601">
    <property type="entry name" value="Serine_prot/Carboxylest_S33"/>
</dbReference>
<evidence type="ECO:0000256" key="3">
    <source>
        <dbReference type="SAM" id="MobiDB-lite"/>
    </source>
</evidence>
<sequence>MEKKGSIPRGINQPRTRRSSPYVLLLGIVGLAGLYHLTARGWPQFRHHCSHHHHSPESPYGSFPRPDDAFKFIPCTNTTSPPSLDDEDHEVSWAKLFDPNPDHWSWGNKTAGASEDPHDGRGIFLCGYIDVPLDHKNESDTRITRLAVTKFQVSGLARADGSSPPGAGTKSERTLVLEPGGPGGSGNRMAWSSGELLTERFTFSKFDALGWDPRGVNASQPAISCYPYDADRDRWSALAGQYREQHSDPETQLRLTDAMNNATLHACWKRHGDLGRFMTTTLVARDLEEIRKALGEDDLTGYLVSYGTGIGQTYANMFPDSVGRIILDGTEYVRDHRLLGGFGWTALDNVTDAFHDGFLGECLNAGPEHCALARPHGGKEVVLKDLEKRMKALLSGLISDPIPGYTENNGPSLVTYSALVGAIYGSLYNAKSWPALAEMLYELEAGNSTLAAAFLELSAWEYDPTLPRLPSPRPSSDELEFLVICGDSYDAPAQGLAWWSSLWANMTSKSFIAGNSRFSAVFPCRHFATYWPDVAEVYRGPLNNTLKNPILLIAEAYDPATPLRNGRRLAAEMGKNARLIAHHGYGHSSRDLSNCTETLATAFILNGTLPEEPETACYANEKPYLYGVKGNEVSNMGATTMAQDPVAAWREHILELAKW</sequence>
<evidence type="ECO:0000313" key="6">
    <source>
        <dbReference type="EMBL" id="KAL2287359.1"/>
    </source>
</evidence>
<dbReference type="Pfam" id="PF08386">
    <property type="entry name" value="Abhydrolase_4"/>
    <property type="match status" value="1"/>
</dbReference>
<comment type="similarity">
    <text evidence="1">Belongs to the peptidase S33 family.</text>
</comment>
<evidence type="ECO:0000256" key="4">
    <source>
        <dbReference type="SAM" id="Phobius"/>
    </source>
</evidence>
<dbReference type="Gene3D" id="3.40.50.1820">
    <property type="entry name" value="alpha/beta hydrolase"/>
    <property type="match status" value="1"/>
</dbReference>
<keyword evidence="7" id="KW-1185">Reference proteome</keyword>
<name>A0ABR4EY35_9PEZI</name>
<dbReference type="PANTHER" id="PTHR43248:SF25">
    <property type="entry name" value="AB HYDROLASE-1 DOMAIN-CONTAINING PROTEIN-RELATED"/>
    <property type="match status" value="1"/>
</dbReference>
<evidence type="ECO:0000313" key="7">
    <source>
        <dbReference type="Proteomes" id="UP001600888"/>
    </source>
</evidence>
<dbReference type="EMBL" id="JBAWTH010000020">
    <property type="protein sequence ID" value="KAL2287359.1"/>
    <property type="molecule type" value="Genomic_DNA"/>
</dbReference>
<evidence type="ECO:0000256" key="2">
    <source>
        <dbReference type="ARBA" id="ARBA00022801"/>
    </source>
</evidence>
<dbReference type="InterPro" id="IPR013595">
    <property type="entry name" value="Pept_S33_TAP-like_C"/>
</dbReference>
<dbReference type="Proteomes" id="UP001600888">
    <property type="component" value="Unassembled WGS sequence"/>
</dbReference>
<dbReference type="InterPro" id="IPR029058">
    <property type="entry name" value="AB_hydrolase_fold"/>
</dbReference>
<evidence type="ECO:0000256" key="1">
    <source>
        <dbReference type="ARBA" id="ARBA00010088"/>
    </source>
</evidence>
<keyword evidence="4" id="KW-1133">Transmembrane helix</keyword>
<dbReference type="PANTHER" id="PTHR43248">
    <property type="entry name" value="2-SUCCINYL-6-HYDROXY-2,4-CYCLOHEXADIENE-1-CARBOXYLATE SYNTHASE"/>
    <property type="match status" value="1"/>
</dbReference>
<organism evidence="6 7">
    <name type="scientific">Diaporthe vaccinii</name>
    <dbReference type="NCBI Taxonomy" id="105482"/>
    <lineage>
        <taxon>Eukaryota</taxon>
        <taxon>Fungi</taxon>
        <taxon>Dikarya</taxon>
        <taxon>Ascomycota</taxon>
        <taxon>Pezizomycotina</taxon>
        <taxon>Sordariomycetes</taxon>
        <taxon>Sordariomycetidae</taxon>
        <taxon>Diaporthales</taxon>
        <taxon>Diaporthaceae</taxon>
        <taxon>Diaporthe</taxon>
        <taxon>Diaporthe eres species complex</taxon>
    </lineage>
</organism>
<keyword evidence="2" id="KW-0378">Hydrolase</keyword>
<accession>A0ABR4EY35</accession>
<feature type="domain" description="Peptidase S33 tripeptidyl aminopeptidase-like C-terminal" evidence="5">
    <location>
        <begin position="541"/>
        <end position="617"/>
    </location>
</feature>
<evidence type="ECO:0000259" key="5">
    <source>
        <dbReference type="Pfam" id="PF08386"/>
    </source>
</evidence>
<comment type="caution">
    <text evidence="6">The sequence shown here is derived from an EMBL/GenBank/DDBJ whole genome shotgun (WGS) entry which is preliminary data.</text>
</comment>